<dbReference type="GO" id="GO:0004222">
    <property type="term" value="F:metalloendopeptidase activity"/>
    <property type="evidence" value="ECO:0007669"/>
    <property type="project" value="InterPro"/>
</dbReference>
<evidence type="ECO:0000313" key="9">
    <source>
        <dbReference type="Proteomes" id="UP000207598"/>
    </source>
</evidence>
<feature type="chain" id="PRO_5012760006" evidence="5">
    <location>
        <begin position="20"/>
        <end position="450"/>
    </location>
</feature>
<comment type="cofactor">
    <cofactor evidence="1">
        <name>Zn(2+)</name>
        <dbReference type="ChEBI" id="CHEBI:29105"/>
    </cofactor>
</comment>
<evidence type="ECO:0000256" key="5">
    <source>
        <dbReference type="SAM" id="SignalP"/>
    </source>
</evidence>
<sequence length="450" mass="49516">MRFLTLILAVTVSTVLAIAASAQEAGKVSTFSLDNGMDVVVIEDHRAPVVVHMVWYRAGSADEEPGVSGVAHFLEHLLFKGTDTLAPGEFSATVAANGGTDNAFTSYDTTAYFQRVAADRLGLMMQMEADRMVNLRLSEQDILTEREVIIEERNQRVENSPGALFREQANAALYLNHPYGTPIIGWRHEMEQLDLDDALAYYRQFYAPNNAILIVAGDVTPDEVRALAEQHYGPLPPNPELTERARRTEPSHLAARRMVYEDPRVSQPYVTRTYLAPPRMSGAQEEAAALTLLTQVLSGGQTSVLTQKLQFETQKAVYTDAYYDDTTLDASTFGLVIVPAPGVSLDEAEAAMDQALAEFIETGVDAAQLDRIKFQIKAQLIYALDDPDRIARRYGNALTTGLTVEDVQAWPEVLQAVTAEDIIAAAKHVFDRRKSVTGHIKSAAAREVTQ</sequence>
<dbReference type="PANTHER" id="PTHR11851:SF49">
    <property type="entry name" value="MITOCHONDRIAL-PROCESSING PEPTIDASE SUBUNIT ALPHA"/>
    <property type="match status" value="1"/>
</dbReference>
<protein>
    <submittedName>
        <fullName evidence="8">Insulinase (Peptidase family M16)</fullName>
    </submittedName>
</protein>
<evidence type="ECO:0000259" key="7">
    <source>
        <dbReference type="Pfam" id="PF05193"/>
    </source>
</evidence>
<dbReference type="InterPro" id="IPR050361">
    <property type="entry name" value="MPP/UQCRC_Complex"/>
</dbReference>
<dbReference type="Proteomes" id="UP000207598">
    <property type="component" value="Unassembled WGS sequence"/>
</dbReference>
<dbReference type="RefSeq" id="WP_094020364.1">
    <property type="nucleotide sequence ID" value="NZ_FXYF01000003.1"/>
</dbReference>
<feature type="domain" description="Peptidase M16 N-terminal" evidence="6">
    <location>
        <begin position="39"/>
        <end position="184"/>
    </location>
</feature>
<accession>A0A238K8E0</accession>
<dbReference type="InterPro" id="IPR007863">
    <property type="entry name" value="Peptidase_M16_C"/>
</dbReference>
<dbReference type="GO" id="GO:0006508">
    <property type="term" value="P:proteolysis"/>
    <property type="evidence" value="ECO:0007669"/>
    <property type="project" value="InterPro"/>
</dbReference>
<evidence type="ECO:0000256" key="1">
    <source>
        <dbReference type="ARBA" id="ARBA00001947"/>
    </source>
</evidence>
<dbReference type="SUPFAM" id="SSF63411">
    <property type="entry name" value="LuxS/MPP-like metallohydrolase"/>
    <property type="match status" value="2"/>
</dbReference>
<feature type="signal peptide" evidence="5">
    <location>
        <begin position="1"/>
        <end position="19"/>
    </location>
</feature>
<dbReference type="InterPro" id="IPR001431">
    <property type="entry name" value="Pept_M16_Zn_BS"/>
</dbReference>
<evidence type="ECO:0000259" key="6">
    <source>
        <dbReference type="Pfam" id="PF00675"/>
    </source>
</evidence>
<evidence type="ECO:0000256" key="2">
    <source>
        <dbReference type="ARBA" id="ARBA00007261"/>
    </source>
</evidence>
<dbReference type="InterPro" id="IPR011765">
    <property type="entry name" value="Pept_M16_N"/>
</dbReference>
<name>A0A238K8E0_9RHOB</name>
<organism evidence="8 9">
    <name type="scientific">Maliponia aquimaris</name>
    <dbReference type="NCBI Taxonomy" id="1673631"/>
    <lineage>
        <taxon>Bacteria</taxon>
        <taxon>Pseudomonadati</taxon>
        <taxon>Pseudomonadota</taxon>
        <taxon>Alphaproteobacteria</taxon>
        <taxon>Rhodobacterales</taxon>
        <taxon>Paracoccaceae</taxon>
        <taxon>Maliponia</taxon>
    </lineage>
</organism>
<dbReference type="PANTHER" id="PTHR11851">
    <property type="entry name" value="METALLOPROTEASE"/>
    <property type="match status" value="1"/>
</dbReference>
<keyword evidence="9" id="KW-1185">Reference proteome</keyword>
<dbReference type="EMBL" id="FXYF01000003">
    <property type="protein sequence ID" value="SMX38352.1"/>
    <property type="molecule type" value="Genomic_DNA"/>
</dbReference>
<dbReference type="OrthoDB" id="9811314at2"/>
<gene>
    <name evidence="8" type="ORF">MAA8898_01530</name>
</gene>
<evidence type="ECO:0000313" key="8">
    <source>
        <dbReference type="EMBL" id="SMX38352.1"/>
    </source>
</evidence>
<evidence type="ECO:0000256" key="4">
    <source>
        <dbReference type="RuleBase" id="RU004447"/>
    </source>
</evidence>
<keyword evidence="3" id="KW-0378">Hydrolase</keyword>
<dbReference type="Gene3D" id="3.30.830.10">
    <property type="entry name" value="Metalloenzyme, LuxS/M16 peptidase-like"/>
    <property type="match status" value="2"/>
</dbReference>
<comment type="similarity">
    <text evidence="2 4">Belongs to the peptidase M16 family.</text>
</comment>
<evidence type="ECO:0000256" key="3">
    <source>
        <dbReference type="ARBA" id="ARBA00023049"/>
    </source>
</evidence>
<dbReference type="Pfam" id="PF05193">
    <property type="entry name" value="Peptidase_M16_C"/>
    <property type="match status" value="1"/>
</dbReference>
<dbReference type="PROSITE" id="PS00143">
    <property type="entry name" value="INSULINASE"/>
    <property type="match status" value="1"/>
</dbReference>
<dbReference type="Pfam" id="PF00675">
    <property type="entry name" value="Peptidase_M16"/>
    <property type="match status" value="1"/>
</dbReference>
<reference evidence="8 9" key="1">
    <citation type="submission" date="2017-05" db="EMBL/GenBank/DDBJ databases">
        <authorList>
            <person name="Song R."/>
            <person name="Chenine A.L."/>
            <person name="Ruprecht R.M."/>
        </authorList>
    </citation>
    <scope>NUCLEOTIDE SEQUENCE [LARGE SCALE GENOMIC DNA]</scope>
    <source>
        <strain evidence="8 9">CECT 8898</strain>
    </source>
</reference>
<keyword evidence="5" id="KW-0732">Signal</keyword>
<dbReference type="InterPro" id="IPR011249">
    <property type="entry name" value="Metalloenz_LuxS/M16"/>
</dbReference>
<feature type="domain" description="Peptidase M16 C-terminal" evidence="7">
    <location>
        <begin position="193"/>
        <end position="375"/>
    </location>
</feature>
<proteinExistence type="inferred from homology"/>
<keyword evidence="3" id="KW-0645">Protease</keyword>
<dbReference type="GO" id="GO:0046872">
    <property type="term" value="F:metal ion binding"/>
    <property type="evidence" value="ECO:0007669"/>
    <property type="project" value="InterPro"/>
</dbReference>
<keyword evidence="3" id="KW-0482">Metalloprotease</keyword>
<dbReference type="AlphaFoldDB" id="A0A238K8E0"/>